<keyword evidence="8" id="KW-0408">Iron</keyword>
<keyword evidence="21" id="KW-1185">Reference proteome</keyword>
<evidence type="ECO:0000256" key="3">
    <source>
        <dbReference type="ARBA" id="ARBA00022448"/>
    </source>
</evidence>
<feature type="domain" description="TonB-dependent receptor plug" evidence="19">
    <location>
        <begin position="64"/>
        <end position="162"/>
    </location>
</feature>
<dbReference type="eggNOG" id="COG4773">
    <property type="taxonomic scope" value="Bacteria"/>
</dbReference>
<keyword evidence="12 20" id="KW-0675">Receptor</keyword>
<comment type="similarity">
    <text evidence="2 14 16">Belongs to the TonB-dependent receptor family.</text>
</comment>
<dbReference type="InterPro" id="IPR010105">
    <property type="entry name" value="TonB_sidphr_rcpt"/>
</dbReference>
<dbReference type="PANTHER" id="PTHR32552">
    <property type="entry name" value="FERRICHROME IRON RECEPTOR-RELATED"/>
    <property type="match status" value="1"/>
</dbReference>
<evidence type="ECO:0000259" key="19">
    <source>
        <dbReference type="Pfam" id="PF07715"/>
    </source>
</evidence>
<comment type="caution">
    <text evidence="20">The sequence shown here is derived from an EMBL/GenBank/DDBJ whole genome shotgun (WGS) entry which is preliminary data.</text>
</comment>
<accession>K2KCM6</accession>
<evidence type="ECO:0000256" key="11">
    <source>
        <dbReference type="ARBA" id="ARBA00023136"/>
    </source>
</evidence>
<dbReference type="Pfam" id="PF00593">
    <property type="entry name" value="TonB_dep_Rec_b-barrel"/>
    <property type="match status" value="1"/>
</dbReference>
<dbReference type="RefSeq" id="WP_008488163.1">
    <property type="nucleotide sequence ID" value="NZ_AMRG01000005.1"/>
</dbReference>
<evidence type="ECO:0000313" key="20">
    <source>
        <dbReference type="EMBL" id="EKE84432.1"/>
    </source>
</evidence>
<dbReference type="SUPFAM" id="SSF56935">
    <property type="entry name" value="Porins"/>
    <property type="match status" value="1"/>
</dbReference>
<evidence type="ECO:0000256" key="13">
    <source>
        <dbReference type="ARBA" id="ARBA00023237"/>
    </source>
</evidence>
<keyword evidence="9" id="KW-0406">Ion transport</keyword>
<reference evidence="20 21" key="1">
    <citation type="journal article" date="2012" name="J. Bacteriol.">
        <title>Genome Sequence of Idiomarina xiamenensis Type Strain 10-D-4.</title>
        <authorList>
            <person name="Lai Q."/>
            <person name="Wang L."/>
            <person name="Wang W."/>
            <person name="Shao Z."/>
        </authorList>
    </citation>
    <scope>NUCLEOTIDE SEQUENCE [LARGE SCALE GENOMIC DNA]</scope>
    <source>
        <strain evidence="20 21">10-D-4</strain>
    </source>
</reference>
<name>K2KCM6_9GAMM</name>
<dbReference type="Gene3D" id="2.170.130.10">
    <property type="entry name" value="TonB-dependent receptor, plug domain"/>
    <property type="match status" value="1"/>
</dbReference>
<dbReference type="GO" id="GO:0015891">
    <property type="term" value="P:siderophore transport"/>
    <property type="evidence" value="ECO:0007669"/>
    <property type="project" value="InterPro"/>
</dbReference>
<evidence type="ECO:0000256" key="10">
    <source>
        <dbReference type="ARBA" id="ARBA00023077"/>
    </source>
</evidence>
<feature type="signal peptide" evidence="17">
    <location>
        <begin position="1"/>
        <end position="30"/>
    </location>
</feature>
<dbReference type="CDD" id="cd01347">
    <property type="entry name" value="ligand_gated_channel"/>
    <property type="match status" value="1"/>
</dbReference>
<dbReference type="PROSITE" id="PS01156">
    <property type="entry name" value="TONB_DEPENDENT_REC_2"/>
    <property type="match status" value="1"/>
</dbReference>
<keyword evidence="4 14" id="KW-1134">Transmembrane beta strand</keyword>
<dbReference type="Proteomes" id="UP000014115">
    <property type="component" value="Unassembled WGS sequence"/>
</dbReference>
<dbReference type="InterPro" id="IPR037066">
    <property type="entry name" value="Plug_dom_sf"/>
</dbReference>
<dbReference type="Gene3D" id="2.40.170.20">
    <property type="entry name" value="TonB-dependent receptor, beta-barrel domain"/>
    <property type="match status" value="1"/>
</dbReference>
<evidence type="ECO:0000256" key="4">
    <source>
        <dbReference type="ARBA" id="ARBA00022452"/>
    </source>
</evidence>
<evidence type="ECO:0000256" key="12">
    <source>
        <dbReference type="ARBA" id="ARBA00023170"/>
    </source>
</evidence>
<dbReference type="PANTHER" id="PTHR32552:SF74">
    <property type="entry name" value="HYDROXAMATE SIDEROPHORE RECEPTOR FHUE"/>
    <property type="match status" value="1"/>
</dbReference>
<dbReference type="AlphaFoldDB" id="K2KCM6"/>
<dbReference type="Pfam" id="PF07715">
    <property type="entry name" value="Plug"/>
    <property type="match status" value="1"/>
</dbReference>
<feature type="domain" description="TonB-dependent receptor-like beta-barrel" evidence="18">
    <location>
        <begin position="248"/>
        <end position="673"/>
    </location>
</feature>
<dbReference type="OrthoDB" id="8663017at2"/>
<dbReference type="InterPro" id="IPR012910">
    <property type="entry name" value="Plug_dom"/>
</dbReference>
<evidence type="ECO:0000256" key="15">
    <source>
        <dbReference type="PROSITE-ProRule" id="PRU10144"/>
    </source>
</evidence>
<dbReference type="EMBL" id="AMRG01000005">
    <property type="protein sequence ID" value="EKE84432.1"/>
    <property type="molecule type" value="Genomic_DNA"/>
</dbReference>
<keyword evidence="11 14" id="KW-0472">Membrane</keyword>
<dbReference type="InterPro" id="IPR039426">
    <property type="entry name" value="TonB-dep_rcpt-like"/>
</dbReference>
<dbReference type="InterPro" id="IPR036942">
    <property type="entry name" value="Beta-barrel_TonB_sf"/>
</dbReference>
<dbReference type="GO" id="GO:0009279">
    <property type="term" value="C:cell outer membrane"/>
    <property type="evidence" value="ECO:0007669"/>
    <property type="project" value="UniProtKB-SubCell"/>
</dbReference>
<evidence type="ECO:0000256" key="5">
    <source>
        <dbReference type="ARBA" id="ARBA00022496"/>
    </source>
</evidence>
<evidence type="ECO:0000256" key="16">
    <source>
        <dbReference type="RuleBase" id="RU003357"/>
    </source>
</evidence>
<evidence type="ECO:0000256" key="14">
    <source>
        <dbReference type="PROSITE-ProRule" id="PRU01360"/>
    </source>
</evidence>
<keyword evidence="13 14" id="KW-0998">Cell outer membrane</keyword>
<evidence type="ECO:0000256" key="6">
    <source>
        <dbReference type="ARBA" id="ARBA00022692"/>
    </source>
</evidence>
<evidence type="ECO:0000256" key="7">
    <source>
        <dbReference type="ARBA" id="ARBA00022729"/>
    </source>
</evidence>
<feature type="short sequence motif" description="TonB C-terminal box" evidence="15">
    <location>
        <begin position="687"/>
        <end position="704"/>
    </location>
</feature>
<keyword evidence="6 14" id="KW-0812">Transmembrane</keyword>
<dbReference type="NCBIfam" id="TIGR01783">
    <property type="entry name" value="TonB-siderophor"/>
    <property type="match status" value="1"/>
</dbReference>
<dbReference type="InterPro" id="IPR000531">
    <property type="entry name" value="Beta-barrel_TonB"/>
</dbReference>
<dbReference type="InterPro" id="IPR010917">
    <property type="entry name" value="TonB_rcpt_CS"/>
</dbReference>
<keyword evidence="5" id="KW-0410">Iron transport</keyword>
<feature type="chain" id="PRO_5003862804" evidence="17">
    <location>
        <begin position="31"/>
        <end position="704"/>
    </location>
</feature>
<evidence type="ECO:0000256" key="8">
    <source>
        <dbReference type="ARBA" id="ARBA00023004"/>
    </source>
</evidence>
<organism evidence="20 21">
    <name type="scientific">Idiomarina xiamenensis 10-D-4</name>
    <dbReference type="NCBI Taxonomy" id="740709"/>
    <lineage>
        <taxon>Bacteria</taxon>
        <taxon>Pseudomonadati</taxon>
        <taxon>Pseudomonadota</taxon>
        <taxon>Gammaproteobacteria</taxon>
        <taxon>Alteromonadales</taxon>
        <taxon>Idiomarinaceae</taxon>
        <taxon>Idiomarina</taxon>
    </lineage>
</organism>
<evidence type="ECO:0000259" key="18">
    <source>
        <dbReference type="Pfam" id="PF00593"/>
    </source>
</evidence>
<evidence type="ECO:0000256" key="2">
    <source>
        <dbReference type="ARBA" id="ARBA00009810"/>
    </source>
</evidence>
<sequence>MTSISQPLWRKALIAQAISAVLLTPVVAQAAADDSAQGRNVERIEVVGSRLDRTASATGLDMTLRETPQSVTIIDEEFIEGFALENVADVMMFAPGIQAQRAETDRFFFRARGNDITNFQFDGVPVQYNSFFNDAVADTVMFERIEIVRGATGLLTGAGEPSAAINLIRKRPTANNSGYVSAQVGRWDHRRLEADYSANVTSDGVVKARLAGAYEKGESFVDYAEKQNLQLYGVMTADLTDNTLLSVGFDHSQRNPKGSTWGALPLFYADGSQADDLPRSTTSAAKWSRWERDGTNGFISLDHQFMNGWDLHLEYERRDDEMDGYLLYLSGFPDRDTGLGMGASANHYQAERKQDAVRVMASGPFSLFGREHNLTAGLLYSKEDLTSESRSDGSLVVGDFLAWDGNIAPPDFAAVTPFLSDQETTQKGAYIAGRFNLHDQLTLILGNRFSQYEVSGSSSNYEQDGINTPYAGLVFDIVEGISAYASYTEIFQPQNARNANNELLDPVEGSNRELGIKGDFFDEAVTASVAVFKVKKDNVAEPDPNFTEPLPDGSFPQRGVEGTSNKGYEFEITGQPSDTVNLFFSYTHSESEQADGAAFREFLPEDMIRTSALWQLSEPLTIGANISWQSNIVNRGIGPNGADFKQKAYSLVNLMAAYDFTENLTARLNVRNLFDKTYYSSIDFYNQGFFGEPRNVQLTLSYRF</sequence>
<keyword evidence="10 16" id="KW-0798">TonB box</keyword>
<dbReference type="PATRIC" id="fig|740709.3.peg.1054"/>
<dbReference type="GO" id="GO:0038023">
    <property type="term" value="F:signaling receptor activity"/>
    <property type="evidence" value="ECO:0007669"/>
    <property type="project" value="InterPro"/>
</dbReference>
<dbReference type="GO" id="GO:0015344">
    <property type="term" value="F:siderophore uptake transmembrane transporter activity"/>
    <property type="evidence" value="ECO:0007669"/>
    <property type="project" value="TreeGrafter"/>
</dbReference>
<comment type="subcellular location">
    <subcellularLocation>
        <location evidence="1 14">Cell outer membrane</location>
        <topology evidence="1 14">Multi-pass membrane protein</topology>
    </subcellularLocation>
</comment>
<protein>
    <submittedName>
        <fullName evidence="20">TonB-dependent siderophore receptor</fullName>
    </submittedName>
</protein>
<evidence type="ECO:0000313" key="21">
    <source>
        <dbReference type="Proteomes" id="UP000014115"/>
    </source>
</evidence>
<keyword evidence="7 17" id="KW-0732">Signal</keyword>
<evidence type="ECO:0000256" key="17">
    <source>
        <dbReference type="SAM" id="SignalP"/>
    </source>
</evidence>
<keyword evidence="3 14" id="KW-0813">Transport</keyword>
<dbReference type="STRING" id="740709.A10D4_05172"/>
<evidence type="ECO:0000256" key="1">
    <source>
        <dbReference type="ARBA" id="ARBA00004571"/>
    </source>
</evidence>
<gene>
    <name evidence="20" type="ORF">A10D4_05172</name>
</gene>
<dbReference type="PROSITE" id="PS52016">
    <property type="entry name" value="TONB_DEPENDENT_REC_3"/>
    <property type="match status" value="1"/>
</dbReference>
<evidence type="ECO:0000256" key="9">
    <source>
        <dbReference type="ARBA" id="ARBA00023065"/>
    </source>
</evidence>
<proteinExistence type="inferred from homology"/>